<dbReference type="Proteomes" id="UP000663889">
    <property type="component" value="Unassembled WGS sequence"/>
</dbReference>
<evidence type="ECO:0000313" key="5">
    <source>
        <dbReference type="EMBL" id="CAF3657019.1"/>
    </source>
</evidence>
<dbReference type="PANTHER" id="PTHR36649">
    <property type="entry name" value="UBIQUITIN-LIKE DOMAIN-CONTAINING PROTEIN"/>
    <property type="match status" value="1"/>
</dbReference>
<accession>A0A814MCX9</accession>
<evidence type="ECO:0000313" key="7">
    <source>
        <dbReference type="Proteomes" id="UP000663870"/>
    </source>
</evidence>
<dbReference type="Proteomes" id="UP000663874">
    <property type="component" value="Unassembled WGS sequence"/>
</dbReference>
<comment type="caution">
    <text evidence="1">The sequence shown here is derived from an EMBL/GenBank/DDBJ whole genome shotgun (WGS) entry which is preliminary data.</text>
</comment>
<evidence type="ECO:0000313" key="4">
    <source>
        <dbReference type="EMBL" id="CAF1310016.1"/>
    </source>
</evidence>
<dbReference type="Proteomes" id="UP000663870">
    <property type="component" value="Unassembled WGS sequence"/>
</dbReference>
<evidence type="ECO:0000313" key="1">
    <source>
        <dbReference type="EMBL" id="CAF1077936.1"/>
    </source>
</evidence>
<dbReference type="EMBL" id="CAJNOL010001196">
    <property type="protein sequence ID" value="CAF1310016.1"/>
    <property type="molecule type" value="Genomic_DNA"/>
</dbReference>
<gene>
    <name evidence="5" type="ORF">FNK824_LOCUS6322</name>
    <name evidence="4" type="ORF">JXQ802_LOCUS29969</name>
    <name evidence="1" type="ORF">PYM288_LOCUS18517</name>
    <name evidence="2" type="ORF">RFH988_LOCUS22664</name>
    <name evidence="3" type="ORF">SEV965_LOCUS19602</name>
</gene>
<proteinExistence type="predicted"/>
<name>A0A814MCX9_9BILA</name>
<evidence type="ECO:0000313" key="2">
    <source>
        <dbReference type="EMBL" id="CAF1165328.1"/>
    </source>
</evidence>
<keyword evidence="7" id="KW-1185">Reference proteome</keyword>
<protein>
    <submittedName>
        <fullName evidence="1">Uncharacterized protein</fullName>
    </submittedName>
</protein>
<dbReference type="OrthoDB" id="49113at2759"/>
<dbReference type="EMBL" id="CAJNOO010001520">
    <property type="protein sequence ID" value="CAF1165328.1"/>
    <property type="molecule type" value="Genomic_DNA"/>
</dbReference>
<dbReference type="AlphaFoldDB" id="A0A814MCX9"/>
<dbReference type="EMBL" id="CAJNOU010001230">
    <property type="protein sequence ID" value="CAF1172668.1"/>
    <property type="molecule type" value="Genomic_DNA"/>
</dbReference>
<sequence>MSISRAPTPRVKAIVLSAFNHCRWFKLCREYVQALGWKDCFFRPAHDRCYCRKCYSLPLPDVISAAGEDYVVPRGWAGFGLQVDTTLVDYHNLWEEWIVTYHGTSTIAAESILAHRQFLLPGDTLLNGKPLSIRPGHIPGKAHLYTSPSILYASLNVYSVRYNFTDSSGKKYEAKIVFQCRQKPKTFCVQAETVGRGKDPICPFISNDKIEYYTVNRSSVVPYRLLVSLKEL</sequence>
<dbReference type="PANTHER" id="PTHR36649:SF28">
    <property type="entry name" value="UBIQUITIN-LIKE DOMAIN-CONTAINING PROTEIN"/>
    <property type="match status" value="1"/>
</dbReference>
<reference evidence="1" key="1">
    <citation type="submission" date="2021-02" db="EMBL/GenBank/DDBJ databases">
        <authorList>
            <person name="Nowell W R."/>
        </authorList>
    </citation>
    <scope>NUCLEOTIDE SEQUENCE</scope>
</reference>
<dbReference type="Proteomes" id="UP000663882">
    <property type="component" value="Unassembled WGS sequence"/>
</dbReference>
<evidence type="ECO:0000313" key="3">
    <source>
        <dbReference type="EMBL" id="CAF1172668.1"/>
    </source>
</evidence>
<evidence type="ECO:0000313" key="6">
    <source>
        <dbReference type="Proteomes" id="UP000663854"/>
    </source>
</evidence>
<organism evidence="1 6">
    <name type="scientific">Rotaria sordida</name>
    <dbReference type="NCBI Taxonomy" id="392033"/>
    <lineage>
        <taxon>Eukaryota</taxon>
        <taxon>Metazoa</taxon>
        <taxon>Spiralia</taxon>
        <taxon>Gnathifera</taxon>
        <taxon>Rotifera</taxon>
        <taxon>Eurotatoria</taxon>
        <taxon>Bdelloidea</taxon>
        <taxon>Philodinida</taxon>
        <taxon>Philodinidae</taxon>
        <taxon>Rotaria</taxon>
    </lineage>
</organism>
<dbReference type="EMBL" id="CAJNOH010000572">
    <property type="protein sequence ID" value="CAF1077936.1"/>
    <property type="molecule type" value="Genomic_DNA"/>
</dbReference>
<dbReference type="EMBL" id="CAJOBE010000544">
    <property type="protein sequence ID" value="CAF3657019.1"/>
    <property type="molecule type" value="Genomic_DNA"/>
</dbReference>
<dbReference type="Proteomes" id="UP000663854">
    <property type="component" value="Unassembled WGS sequence"/>
</dbReference>